<comment type="caution">
    <text evidence="1">The sequence shown here is derived from an EMBL/GenBank/DDBJ whole genome shotgun (WGS) entry which is preliminary data.</text>
</comment>
<gene>
    <name evidence="1" type="ORF">E2C01_099623</name>
</gene>
<dbReference type="EMBL" id="VSRR010138837">
    <property type="protein sequence ID" value="MPD03961.1"/>
    <property type="molecule type" value="Genomic_DNA"/>
</dbReference>
<name>A0A5B7K4A9_PORTR</name>
<reference evidence="1 2" key="1">
    <citation type="submission" date="2019-05" db="EMBL/GenBank/DDBJ databases">
        <title>Another draft genome of Portunus trituberculatus and its Hox gene families provides insights of decapod evolution.</title>
        <authorList>
            <person name="Jeong J.-H."/>
            <person name="Song I."/>
            <person name="Kim S."/>
            <person name="Choi T."/>
            <person name="Kim D."/>
            <person name="Ryu S."/>
            <person name="Kim W."/>
        </authorList>
    </citation>
    <scope>NUCLEOTIDE SEQUENCE [LARGE SCALE GENOMIC DNA]</scope>
    <source>
        <tissue evidence="1">Muscle</tissue>
    </source>
</reference>
<sequence length="48" mass="5101">MDSPCKFRLEAPLFFRGVAGAGVADLFLVRLPSAVPSDVKCPYTLSSA</sequence>
<dbReference type="Proteomes" id="UP000324222">
    <property type="component" value="Unassembled WGS sequence"/>
</dbReference>
<evidence type="ECO:0000313" key="2">
    <source>
        <dbReference type="Proteomes" id="UP000324222"/>
    </source>
</evidence>
<organism evidence="1 2">
    <name type="scientific">Portunus trituberculatus</name>
    <name type="common">Swimming crab</name>
    <name type="synonym">Neptunus trituberculatus</name>
    <dbReference type="NCBI Taxonomy" id="210409"/>
    <lineage>
        <taxon>Eukaryota</taxon>
        <taxon>Metazoa</taxon>
        <taxon>Ecdysozoa</taxon>
        <taxon>Arthropoda</taxon>
        <taxon>Crustacea</taxon>
        <taxon>Multicrustacea</taxon>
        <taxon>Malacostraca</taxon>
        <taxon>Eumalacostraca</taxon>
        <taxon>Eucarida</taxon>
        <taxon>Decapoda</taxon>
        <taxon>Pleocyemata</taxon>
        <taxon>Brachyura</taxon>
        <taxon>Eubrachyura</taxon>
        <taxon>Portunoidea</taxon>
        <taxon>Portunidae</taxon>
        <taxon>Portuninae</taxon>
        <taxon>Portunus</taxon>
    </lineage>
</organism>
<evidence type="ECO:0000313" key="1">
    <source>
        <dbReference type="EMBL" id="MPD03961.1"/>
    </source>
</evidence>
<accession>A0A5B7K4A9</accession>
<dbReference type="AlphaFoldDB" id="A0A5B7K4A9"/>
<keyword evidence="2" id="KW-1185">Reference proteome</keyword>
<proteinExistence type="predicted"/>
<protein>
    <submittedName>
        <fullName evidence="1">Uncharacterized protein</fullName>
    </submittedName>
</protein>